<proteinExistence type="predicted"/>
<dbReference type="Proteomes" id="UP000610862">
    <property type="component" value="Unassembled WGS sequence"/>
</dbReference>
<comment type="caution">
    <text evidence="1">The sequence shown here is derived from an EMBL/GenBank/DDBJ whole genome shotgun (WGS) entry which is preliminary data.</text>
</comment>
<accession>A0A926I8V4</accession>
<dbReference type="AlphaFoldDB" id="A0A926I8V4"/>
<protein>
    <submittedName>
        <fullName evidence="1">DUF3793 family protein</fullName>
    </submittedName>
</protein>
<name>A0A926I8V4_9FIRM</name>
<organism evidence="1 2">
    <name type="scientific">Lentihominibacter hominis</name>
    <dbReference type="NCBI Taxonomy" id="2763645"/>
    <lineage>
        <taxon>Bacteria</taxon>
        <taxon>Bacillati</taxon>
        <taxon>Bacillota</taxon>
        <taxon>Clostridia</taxon>
        <taxon>Peptostreptococcales</taxon>
        <taxon>Anaerovoracaceae</taxon>
        <taxon>Lentihominibacter</taxon>
    </lineage>
</organism>
<dbReference type="EMBL" id="JACRTA010000001">
    <property type="protein sequence ID" value="MBC8567377.1"/>
    <property type="molecule type" value="Genomic_DNA"/>
</dbReference>
<dbReference type="RefSeq" id="WP_177270919.1">
    <property type="nucleotide sequence ID" value="NZ_JACRTA010000001.1"/>
</dbReference>
<keyword evidence="2" id="KW-1185">Reference proteome</keyword>
<evidence type="ECO:0000313" key="1">
    <source>
        <dbReference type="EMBL" id="MBC8567377.1"/>
    </source>
</evidence>
<gene>
    <name evidence="1" type="ORF">H8692_01210</name>
</gene>
<dbReference type="Pfam" id="PF12672">
    <property type="entry name" value="DUF3793"/>
    <property type="match status" value="1"/>
</dbReference>
<reference evidence="1" key="1">
    <citation type="submission" date="2020-08" db="EMBL/GenBank/DDBJ databases">
        <title>Genome public.</title>
        <authorList>
            <person name="Liu C."/>
            <person name="Sun Q."/>
        </authorList>
    </citation>
    <scope>NUCLEOTIDE SEQUENCE</scope>
    <source>
        <strain evidence="1">NSJ-24</strain>
    </source>
</reference>
<sequence>MNLLETHLIKHCSPTLASLKMANLFNYSYWTERELMESMEYWNKQMSGKGIRLFVLRKSNRRALIYVCRFSDLERELRKPQTAEFLRRYGYEDLDVSGAIERLKARLQTSEEFPHEIGVFLGYPLEDVTGFIDNAGKRFLHSGVWKVYSDREEAEKIFYKYKKCTDIYIHLWEGGKSVWQLTVAA</sequence>
<dbReference type="InterPro" id="IPR024523">
    <property type="entry name" value="DUF3793"/>
</dbReference>
<evidence type="ECO:0000313" key="2">
    <source>
        <dbReference type="Proteomes" id="UP000610862"/>
    </source>
</evidence>